<name>A0ABQ4CCR0_9ACTN</name>
<protein>
    <recommendedName>
        <fullName evidence="4">DUF4386 family protein</fullName>
    </recommendedName>
</protein>
<dbReference type="RefSeq" id="WP_203707372.1">
    <property type="nucleotide sequence ID" value="NZ_BAAALU010000002.1"/>
</dbReference>
<reference evidence="2 3" key="1">
    <citation type="submission" date="2021-01" db="EMBL/GenBank/DDBJ databases">
        <title>Whole genome shotgun sequence of Asanoa iriomotensis NBRC 100142.</title>
        <authorList>
            <person name="Komaki H."/>
            <person name="Tamura T."/>
        </authorList>
    </citation>
    <scope>NUCLEOTIDE SEQUENCE [LARGE SCALE GENOMIC DNA]</scope>
    <source>
        <strain evidence="2 3">NBRC 100142</strain>
    </source>
</reference>
<dbReference type="EMBL" id="BONC01000070">
    <property type="protein sequence ID" value="GIF60554.1"/>
    <property type="molecule type" value="Genomic_DNA"/>
</dbReference>
<keyword evidence="1" id="KW-0812">Transmembrane</keyword>
<accession>A0ABQ4CCR0</accession>
<keyword evidence="3" id="KW-1185">Reference proteome</keyword>
<evidence type="ECO:0000313" key="2">
    <source>
        <dbReference type="EMBL" id="GIF60554.1"/>
    </source>
</evidence>
<feature type="transmembrane region" description="Helical" evidence="1">
    <location>
        <begin position="100"/>
        <end position="123"/>
    </location>
</feature>
<dbReference type="Proteomes" id="UP000624325">
    <property type="component" value="Unassembled WGS sequence"/>
</dbReference>
<organism evidence="2 3">
    <name type="scientific">Asanoa iriomotensis</name>
    <dbReference type="NCBI Taxonomy" id="234613"/>
    <lineage>
        <taxon>Bacteria</taxon>
        <taxon>Bacillati</taxon>
        <taxon>Actinomycetota</taxon>
        <taxon>Actinomycetes</taxon>
        <taxon>Micromonosporales</taxon>
        <taxon>Micromonosporaceae</taxon>
        <taxon>Asanoa</taxon>
    </lineage>
</organism>
<feature type="transmembrane region" description="Helical" evidence="1">
    <location>
        <begin position="15"/>
        <end position="36"/>
    </location>
</feature>
<feature type="transmembrane region" description="Helical" evidence="1">
    <location>
        <begin position="65"/>
        <end position="88"/>
    </location>
</feature>
<feature type="transmembrane region" description="Helical" evidence="1">
    <location>
        <begin position="202"/>
        <end position="220"/>
    </location>
</feature>
<keyword evidence="1" id="KW-1133">Transmembrane helix</keyword>
<comment type="caution">
    <text evidence="2">The sequence shown here is derived from an EMBL/GenBank/DDBJ whole genome shotgun (WGS) entry which is preliminary data.</text>
</comment>
<feature type="transmembrane region" description="Helical" evidence="1">
    <location>
        <begin position="143"/>
        <end position="164"/>
    </location>
</feature>
<feature type="transmembrane region" description="Helical" evidence="1">
    <location>
        <begin position="171"/>
        <end position="190"/>
    </location>
</feature>
<dbReference type="Pfam" id="PF14329">
    <property type="entry name" value="DUF4386"/>
    <property type="match status" value="1"/>
</dbReference>
<evidence type="ECO:0008006" key="4">
    <source>
        <dbReference type="Google" id="ProtNLM"/>
    </source>
</evidence>
<evidence type="ECO:0000256" key="1">
    <source>
        <dbReference type="SAM" id="Phobius"/>
    </source>
</evidence>
<keyword evidence="1" id="KW-0472">Membrane</keyword>
<gene>
    <name evidence="2" type="ORF">Air01nite_66490</name>
</gene>
<sequence>MVAQQIDLRAQQRTLARVAGAGGAVTLVVVLGSSLANGFQDAPFTSNAEQAVAFFRSVDDAFGWASSYLTIVGLIAMLWFMLGLALLLRRYERGVPWRSAFLAGAGVVSVVSGQIASWDAAVYRSEDIDPQVARYAFDLGNLSFANGWVATGAAAICAGTIFLRSARLPNWLGWWAIIAGVGQVLARAVWTTDLAFVPFTAFWLWAAVVSVMLLSGRLAVADPD</sequence>
<proteinExistence type="predicted"/>
<evidence type="ECO:0000313" key="3">
    <source>
        <dbReference type="Proteomes" id="UP000624325"/>
    </source>
</evidence>
<dbReference type="InterPro" id="IPR025495">
    <property type="entry name" value="DUF4386"/>
</dbReference>